<keyword evidence="1" id="KW-0175">Coiled coil</keyword>
<evidence type="ECO:0000256" key="1">
    <source>
        <dbReference type="SAM" id="Coils"/>
    </source>
</evidence>
<organism evidence="3 4">
    <name type="scientific">Perkinsus olseni</name>
    <name type="common">Perkinsus atlanticus</name>
    <dbReference type="NCBI Taxonomy" id="32597"/>
    <lineage>
        <taxon>Eukaryota</taxon>
        <taxon>Sar</taxon>
        <taxon>Alveolata</taxon>
        <taxon>Perkinsozoa</taxon>
        <taxon>Perkinsea</taxon>
        <taxon>Perkinsida</taxon>
        <taxon>Perkinsidae</taxon>
        <taxon>Perkinsus</taxon>
    </lineage>
</organism>
<protein>
    <submittedName>
        <fullName evidence="3">Uncharacterized protein</fullName>
    </submittedName>
</protein>
<dbReference type="AlphaFoldDB" id="A0A7J6SE40"/>
<feature type="compositionally biased region" description="Low complexity" evidence="2">
    <location>
        <begin position="524"/>
        <end position="543"/>
    </location>
</feature>
<name>A0A7J6SE40_PEROL</name>
<proteinExistence type="predicted"/>
<accession>A0A7J6SE40</accession>
<comment type="caution">
    <text evidence="3">The sequence shown here is derived from an EMBL/GenBank/DDBJ whole genome shotgun (WGS) entry which is preliminary data.</text>
</comment>
<evidence type="ECO:0000256" key="2">
    <source>
        <dbReference type="SAM" id="MobiDB-lite"/>
    </source>
</evidence>
<feature type="compositionally biased region" description="Polar residues" evidence="2">
    <location>
        <begin position="488"/>
        <end position="498"/>
    </location>
</feature>
<evidence type="ECO:0000313" key="4">
    <source>
        <dbReference type="Proteomes" id="UP000574390"/>
    </source>
</evidence>
<sequence length="949" mass="105315">SGPVVDESLWGRSPLKLNAGIRRLPSILPRARSQLLQTRKEDEREDTVDGCTWWLDEWFESWDAGVRQGAVRRLRCRQRRQEQQEEYEGSALLDRVSEAPTNTHPSIYQMMPFKRAKFHSLLPHVLMYIPLEAYAQQQPGGQQTERYYDQLACSDEGSTPPMPCANENSDLASAIDMADVSDPVAIRRLLRKVQRYLKKVARIQTDLQNTKEEVRSANADMDTMRNDIAYLQEDLDQKLALEKKLLTERNGSKQKEAEMMKLVKKVYGEDPAEVYDSLLNTNEEMQNEMDAVIDERDDLCQQVEKLQEELDTLQRHNGQPTPVAAGGDGDEQDTKSEEVKQRVEEALVKAKRLEAENADLKEELQKRRGVDDDGSSEGSRGVIQALAQENVELKQQLKSREAELSGLRADLKDYEEGKEGGEAGAEVNGEVERLREELRNLQQQHDELWTHLNEALEDKWSLEEKLQGLRAQIAEGSPAAPLGEEVSRVSSSQVTADTRQADVAIEPIETQSSSASETPKRNSVEAIVVTPATTAATTPSTEAGHGPVAGKGAETQSAQRVPWMKLDLGEIRLESEDLVTYISRAKLTVVRVSPMSIGSAVERRPRTSASLARLMYTNNSIEAFDAEDKRKSMGKTGCRRALTEDARRRASLSTVSLSCSTTGDSASSKDLEERYKQQIKDAVGSRDKQIQALEARLRVADAAVAEKDAMLLTLNRDILDRERRLSGTVRELEVAKRHLQSISQRYNLRFGVDPFSGLSGYYAVTDTPAGWPSSGVDENGGGVEGGCRPTVVHNGGLNDSLPSVLIPDEFDSILSDGIISAEENAHIRTAIKTKHARKEKDNSPHGLLIGAFSHRNWSKSQPATPSSQPSMRPLDRVDDAVQKLVKALRSEGVAVPSVERTPTSRAAGSHHYLIGGAFRVECEVIHGTVIAKLRSGRMAPLREILGARR</sequence>
<evidence type="ECO:0000313" key="3">
    <source>
        <dbReference type="EMBL" id="KAF4730390.1"/>
    </source>
</evidence>
<reference evidence="3 4" key="1">
    <citation type="submission" date="2020-04" db="EMBL/GenBank/DDBJ databases">
        <title>Perkinsus olseni comparative genomics.</title>
        <authorList>
            <person name="Bogema D.R."/>
        </authorList>
    </citation>
    <scope>NUCLEOTIDE SEQUENCE [LARGE SCALE GENOMIC DNA]</scope>
    <source>
        <strain evidence="3">ATCC PRA-205</strain>
    </source>
</reference>
<feature type="region of interest" description="Disordered" evidence="2">
    <location>
        <begin position="313"/>
        <end position="340"/>
    </location>
</feature>
<gene>
    <name evidence="3" type="ORF">FOZ62_029397</name>
</gene>
<feature type="region of interest" description="Disordered" evidence="2">
    <location>
        <begin position="477"/>
        <end position="557"/>
    </location>
</feature>
<dbReference type="EMBL" id="JABANM010015841">
    <property type="protein sequence ID" value="KAF4730390.1"/>
    <property type="molecule type" value="Genomic_DNA"/>
</dbReference>
<feature type="non-terminal residue" evidence="3">
    <location>
        <position position="1"/>
    </location>
</feature>
<dbReference type="Proteomes" id="UP000574390">
    <property type="component" value="Unassembled WGS sequence"/>
</dbReference>
<feature type="coiled-coil region" evidence="1">
    <location>
        <begin position="186"/>
        <end position="234"/>
    </location>
</feature>